<dbReference type="EMBL" id="ML769571">
    <property type="protein sequence ID" value="KAE9393453.1"/>
    <property type="molecule type" value="Genomic_DNA"/>
</dbReference>
<feature type="domain" description="AATF leucine zipper-containing" evidence="2">
    <location>
        <begin position="127"/>
        <end position="212"/>
    </location>
</feature>
<reference evidence="3" key="1">
    <citation type="journal article" date="2019" name="Environ. Microbiol.">
        <title>Fungal ecological strategies reflected in gene transcription - a case study of two litter decomposers.</title>
        <authorList>
            <person name="Barbi F."/>
            <person name="Kohler A."/>
            <person name="Barry K."/>
            <person name="Baskaran P."/>
            <person name="Daum C."/>
            <person name="Fauchery L."/>
            <person name="Ihrmark K."/>
            <person name="Kuo A."/>
            <person name="LaButti K."/>
            <person name="Lipzen A."/>
            <person name="Morin E."/>
            <person name="Grigoriev I.V."/>
            <person name="Henrissat B."/>
            <person name="Lindahl B."/>
            <person name="Martin F."/>
        </authorList>
    </citation>
    <scope>NUCLEOTIDE SEQUENCE</scope>
    <source>
        <strain evidence="3">JB14</strain>
    </source>
</reference>
<accession>A0A6A4H6T4</accession>
<feature type="compositionally biased region" description="Acidic residues" evidence="1">
    <location>
        <begin position="51"/>
        <end position="83"/>
    </location>
</feature>
<gene>
    <name evidence="3" type="ORF">BT96DRAFT_999417</name>
</gene>
<protein>
    <recommendedName>
        <fullName evidence="2">AATF leucine zipper-containing domain-containing protein</fullName>
    </recommendedName>
</protein>
<dbReference type="InterPro" id="IPR025160">
    <property type="entry name" value="AATF"/>
</dbReference>
<name>A0A6A4H6T4_9AGAR</name>
<sequence length="262" mass="29298">MARIPLAQQIAELDAPAPVDVDPEAIFNDLHTGSTEVSRAHYVDVGKQLLDDDVPSSEEEEQAEEDEESQEGSDEEEEEEEEAGPQKSDNDPSESDGDEEAQNATPDDTAREATDITITLRKTQDEDRKKGLAVSRQLGIWDALLDARIRLQKSVASSNTLPSSQLPQNEPEYQESLNRMLNEAALFSEQLFELQETLLQVNDSIEPPARKRRKIETFQILSKRTIPTLYKLYQSGPPKFKLSLLPSSFPLIAMLSQMTAKT</sequence>
<dbReference type="AlphaFoldDB" id="A0A6A4H6T4"/>
<dbReference type="OrthoDB" id="5783963at2759"/>
<feature type="region of interest" description="Disordered" evidence="1">
    <location>
        <begin position="43"/>
        <end position="114"/>
    </location>
</feature>
<evidence type="ECO:0000313" key="3">
    <source>
        <dbReference type="EMBL" id="KAE9393453.1"/>
    </source>
</evidence>
<evidence type="ECO:0000259" key="2">
    <source>
        <dbReference type="Pfam" id="PF13339"/>
    </source>
</evidence>
<proteinExistence type="predicted"/>
<keyword evidence="4" id="KW-1185">Reference proteome</keyword>
<dbReference type="Pfam" id="PF13339">
    <property type="entry name" value="AATF-Che1"/>
    <property type="match status" value="1"/>
</dbReference>
<organism evidence="3 4">
    <name type="scientific">Gymnopus androsaceus JB14</name>
    <dbReference type="NCBI Taxonomy" id="1447944"/>
    <lineage>
        <taxon>Eukaryota</taxon>
        <taxon>Fungi</taxon>
        <taxon>Dikarya</taxon>
        <taxon>Basidiomycota</taxon>
        <taxon>Agaricomycotina</taxon>
        <taxon>Agaricomycetes</taxon>
        <taxon>Agaricomycetidae</taxon>
        <taxon>Agaricales</taxon>
        <taxon>Marasmiineae</taxon>
        <taxon>Omphalotaceae</taxon>
        <taxon>Gymnopus</taxon>
    </lineage>
</organism>
<feature type="compositionally biased region" description="Acidic residues" evidence="1">
    <location>
        <begin position="91"/>
        <end position="101"/>
    </location>
</feature>
<dbReference type="InterPro" id="IPR039223">
    <property type="entry name" value="AATF/Bfr2"/>
</dbReference>
<dbReference type="PANTHER" id="PTHR15565">
    <property type="entry name" value="AATF PROTEIN APOPTOSIS ANTAGONIZING TRANSCRIPTION FACTOR"/>
    <property type="match status" value="1"/>
</dbReference>
<dbReference type="PANTHER" id="PTHR15565:SF0">
    <property type="entry name" value="PROTEIN AATF"/>
    <property type="match status" value="1"/>
</dbReference>
<evidence type="ECO:0000313" key="4">
    <source>
        <dbReference type="Proteomes" id="UP000799118"/>
    </source>
</evidence>
<dbReference type="GO" id="GO:0005730">
    <property type="term" value="C:nucleolus"/>
    <property type="evidence" value="ECO:0007669"/>
    <property type="project" value="TreeGrafter"/>
</dbReference>
<feature type="region of interest" description="Disordered" evidence="1">
    <location>
        <begin position="1"/>
        <end position="20"/>
    </location>
</feature>
<dbReference type="Proteomes" id="UP000799118">
    <property type="component" value="Unassembled WGS sequence"/>
</dbReference>
<evidence type="ECO:0000256" key="1">
    <source>
        <dbReference type="SAM" id="MobiDB-lite"/>
    </source>
</evidence>